<evidence type="ECO:0000256" key="2">
    <source>
        <dbReference type="ARBA" id="ARBA00004123"/>
    </source>
</evidence>
<dbReference type="GO" id="GO:0005634">
    <property type="term" value="C:nucleus"/>
    <property type="evidence" value="ECO:0007669"/>
    <property type="project" value="UniProtKB-SubCell"/>
</dbReference>
<dbReference type="PROSITE" id="PS51193">
    <property type="entry name" value="HELICASE_ATP_BIND_2"/>
    <property type="match status" value="1"/>
</dbReference>
<dbReference type="InterPro" id="IPR010614">
    <property type="entry name" value="RAD3-like_helicase_DEAD"/>
</dbReference>
<dbReference type="Proteomes" id="UP000053611">
    <property type="component" value="Unassembled WGS sequence"/>
</dbReference>
<dbReference type="InterPro" id="IPR027417">
    <property type="entry name" value="P-loop_NTPase"/>
</dbReference>
<evidence type="ECO:0000256" key="6">
    <source>
        <dbReference type="ARBA" id="ARBA00022723"/>
    </source>
</evidence>
<evidence type="ECO:0000256" key="12">
    <source>
        <dbReference type="ARBA" id="ARBA00023014"/>
    </source>
</evidence>
<dbReference type="NCBIfam" id="TIGR00604">
    <property type="entry name" value="rad3"/>
    <property type="match status" value="1"/>
</dbReference>
<gene>
    <name evidence="24" type="ORF">CC85DRAFT_265984</name>
</gene>
<dbReference type="Gene3D" id="3.40.50.300">
    <property type="entry name" value="P-loop containing nucleotide triphosphate hydrolases"/>
    <property type="match status" value="3"/>
</dbReference>
<evidence type="ECO:0000259" key="23">
    <source>
        <dbReference type="PROSITE" id="PS51193"/>
    </source>
</evidence>
<comment type="subcellular location">
    <subcellularLocation>
        <location evidence="2">Nucleus</location>
    </subcellularLocation>
</comment>
<dbReference type="GO" id="GO:0005524">
    <property type="term" value="F:ATP binding"/>
    <property type="evidence" value="ECO:0007669"/>
    <property type="project" value="UniProtKB-KW"/>
</dbReference>
<dbReference type="GO" id="GO:0003677">
    <property type="term" value="F:DNA binding"/>
    <property type="evidence" value="ECO:0007669"/>
    <property type="project" value="InterPro"/>
</dbReference>
<evidence type="ECO:0000256" key="10">
    <source>
        <dbReference type="ARBA" id="ARBA00022840"/>
    </source>
</evidence>
<dbReference type="InterPro" id="IPR013020">
    <property type="entry name" value="Rad3/Chl1-like"/>
</dbReference>
<dbReference type="Pfam" id="PF13307">
    <property type="entry name" value="Helicase_C_2"/>
    <property type="match status" value="1"/>
</dbReference>
<evidence type="ECO:0000256" key="1">
    <source>
        <dbReference type="ARBA" id="ARBA00001966"/>
    </source>
</evidence>
<comment type="similarity">
    <text evidence="3">Belongs to the DEAD box helicase family. DEAH subfamily. DDX11/CHL1 sub-subfamily.</text>
</comment>
<comment type="function">
    <text evidence="20">ATP-dependent DNA helicase important for chromosome transmission and normal cell cycle progression in G(2)/M. May have a role in changing DNA topology to allow the loading of proteins involved in maintaining sister chromatid cohesion in the vicinity of the centromeres. Has a specific role in chromosome segregation during meiosis II.</text>
</comment>
<dbReference type="InterPro" id="IPR045028">
    <property type="entry name" value="DinG/Rad3-like"/>
</dbReference>
<evidence type="ECO:0000256" key="5">
    <source>
        <dbReference type="ARBA" id="ARBA00017386"/>
    </source>
</evidence>
<evidence type="ECO:0000256" key="15">
    <source>
        <dbReference type="ARBA" id="ARBA00023306"/>
    </source>
</evidence>
<keyword evidence="8" id="KW-0378">Hydrolase</keyword>
<dbReference type="SUPFAM" id="SSF52540">
    <property type="entry name" value="P-loop containing nucleoside triphosphate hydrolases"/>
    <property type="match status" value="1"/>
</dbReference>
<dbReference type="PANTHER" id="PTHR11472">
    <property type="entry name" value="DNA REPAIR DEAD HELICASE RAD3/XP-D SUBFAMILY MEMBER"/>
    <property type="match status" value="1"/>
</dbReference>
<dbReference type="InterPro" id="IPR006555">
    <property type="entry name" value="ATP-dep_Helicase_C"/>
</dbReference>
<evidence type="ECO:0000256" key="8">
    <source>
        <dbReference type="ARBA" id="ARBA00022801"/>
    </source>
</evidence>
<evidence type="ECO:0000313" key="24">
    <source>
        <dbReference type="EMBL" id="KLT39106.1"/>
    </source>
</evidence>
<feature type="region of interest" description="Disordered" evidence="22">
    <location>
        <begin position="1"/>
        <end position="26"/>
    </location>
</feature>
<dbReference type="GO" id="GO:0043139">
    <property type="term" value="F:5'-3' DNA helicase activity"/>
    <property type="evidence" value="ECO:0007669"/>
    <property type="project" value="UniProtKB-EC"/>
</dbReference>
<keyword evidence="25" id="KW-1185">Reference proteome</keyword>
<evidence type="ECO:0000256" key="14">
    <source>
        <dbReference type="ARBA" id="ARBA00023242"/>
    </source>
</evidence>
<organism evidence="24 25">
    <name type="scientific">Cutaneotrichosporon oleaginosum</name>
    <dbReference type="NCBI Taxonomy" id="879819"/>
    <lineage>
        <taxon>Eukaryota</taxon>
        <taxon>Fungi</taxon>
        <taxon>Dikarya</taxon>
        <taxon>Basidiomycota</taxon>
        <taxon>Agaricomycotina</taxon>
        <taxon>Tremellomycetes</taxon>
        <taxon>Trichosporonales</taxon>
        <taxon>Trichosporonaceae</taxon>
        <taxon>Cutaneotrichosporon</taxon>
    </lineage>
</organism>
<dbReference type="CDD" id="cd18788">
    <property type="entry name" value="SF2_C_XPD"/>
    <property type="match status" value="1"/>
</dbReference>
<reference evidence="24 25" key="1">
    <citation type="submission" date="2015-03" db="EMBL/GenBank/DDBJ databases">
        <title>Genomics and transcriptomics of the oil-accumulating basidiomycete yeast T. oleaginosus allow insights into substrate utilization and the diverse evolutionary trajectories of mating systems in fungi.</title>
        <authorList>
            <consortium name="DOE Joint Genome Institute"/>
            <person name="Kourist R."/>
            <person name="Kracht O."/>
            <person name="Bracharz F."/>
            <person name="Lipzen A."/>
            <person name="Nolan M."/>
            <person name="Ohm R."/>
            <person name="Grigoriev I."/>
            <person name="Sun S."/>
            <person name="Heitman J."/>
            <person name="Bruck T."/>
            <person name="Nowrousian M."/>
        </authorList>
    </citation>
    <scope>NUCLEOTIDE SEQUENCE [LARGE SCALE GENOMIC DNA]</scope>
    <source>
        <strain evidence="24 25">IBC0246</strain>
    </source>
</reference>
<dbReference type="InterPro" id="IPR006554">
    <property type="entry name" value="Helicase-like_DEXD_c2"/>
</dbReference>
<proteinExistence type="inferred from homology"/>
<evidence type="ECO:0000256" key="9">
    <source>
        <dbReference type="ARBA" id="ARBA00022806"/>
    </source>
</evidence>
<feature type="compositionally biased region" description="Basic residues" evidence="22">
    <location>
        <begin position="142"/>
        <end position="152"/>
    </location>
</feature>
<evidence type="ECO:0000256" key="7">
    <source>
        <dbReference type="ARBA" id="ARBA00022741"/>
    </source>
</evidence>
<dbReference type="GO" id="GO:0006139">
    <property type="term" value="P:nucleobase-containing compound metabolic process"/>
    <property type="evidence" value="ECO:0007669"/>
    <property type="project" value="InterPro"/>
</dbReference>
<evidence type="ECO:0000256" key="20">
    <source>
        <dbReference type="ARBA" id="ARBA00045702"/>
    </source>
</evidence>
<evidence type="ECO:0000256" key="4">
    <source>
        <dbReference type="ARBA" id="ARBA00016387"/>
    </source>
</evidence>
<protein>
    <recommendedName>
        <fullName evidence="5">ATP-dependent DNA helicase CHL1</fullName>
        <ecNumber evidence="17">5.6.2.3</ecNumber>
    </recommendedName>
    <alternativeName>
        <fullName evidence="4">ATP-dependent DNA helicase chl1</fullName>
    </alternativeName>
    <alternativeName>
        <fullName evidence="16">Chromosome loss protein 1</fullName>
    </alternativeName>
    <alternativeName>
        <fullName evidence="18 19">DNA 5'-3' helicase CHL1</fullName>
    </alternativeName>
</protein>
<dbReference type="SMART" id="SM00488">
    <property type="entry name" value="DEXDc2"/>
    <property type="match status" value="1"/>
</dbReference>
<accession>A0A0J0XDF0</accession>
<dbReference type="InterPro" id="IPR014013">
    <property type="entry name" value="Helic_SF1/SF2_ATP-bd_DinG/Rad3"/>
</dbReference>
<evidence type="ECO:0000256" key="11">
    <source>
        <dbReference type="ARBA" id="ARBA00023004"/>
    </source>
</evidence>
<dbReference type="FunFam" id="3.40.50.300:FF:001372">
    <property type="entry name" value="ATP-dependent DNA helicase chl1"/>
    <property type="match status" value="1"/>
</dbReference>
<sequence>MAMGDSAEAGPSRQDEPPLPRLPTPTSFPFPYPEPYSIQLDLMRTVFAAIEARKIAIVESPTGTGKSLTLLTATLSWLAAHRRRLDEAAEAELRSRFAAEDPDDPPWIIENAVKRHMGELRLAAAERAARLAAVRDRERRRANPAAFRKRARPAASEETERREDDFLPGDADAVPDDGMNVSAEVRALMAQLDKPAAEEVEEEDVPKVYFASRTHSQLRQLTAELLKTTFTADDAADEDRVSAVPLASRKQMCINDKVRALAREDKMNEACLDMQKSGVKRCPHLPPKADEGPLLDARDAVLATVRDIEDLVVEGRRAGVCPYYATRRATKQAQLVTLPYNLLLQKNAREALGIDLTDQIVVIDEAHNLIDTILGIYSASLPASHVSSAAAQLTQYLQRFRSRLKPRHALMIQQTLTVLRGLVGVCSTFAKGKEASEMMDVNALMGRVGRSADAVNLLELVGYLKESKLARKVSGYAESLEEKEQKGREKRSTAARHASIAAFRGVEALLLSLTDARDDGRVILGKDGDAVTLKYVLLNPAERFAEVVAAARSVILAGGTMEPLADFYTQLFPSVPRERFATLSCAHVIPKTNLLTQVVTRGPRKVDLEFTFAKRRDAGLMAELGAVVQSTIGLVPDGVVVFLPSYAFLDALKAAWRDLLPKLEQRKQIFYEPQTSGEVDAVLREYALAIDAPKTNSAGRPRSGALLFAVVGGKLSEGINFSDRLGRCVIMAGLPFANAASAELQERMRYVERLPGAGADAARELYENLCMRAVNQSIGRAIRHAGDYAAILLVDARYARPRVRGKLPKWIGEGVRVCSEWGEVAKGVAGFFRDKRAGAGGGGVVAAGVKRPAT</sequence>
<dbReference type="STRING" id="879819.A0A0J0XDF0"/>
<dbReference type="GO" id="GO:0034085">
    <property type="term" value="P:establishment of sister chromatid cohesion"/>
    <property type="evidence" value="ECO:0007669"/>
    <property type="project" value="TreeGrafter"/>
</dbReference>
<evidence type="ECO:0000256" key="22">
    <source>
        <dbReference type="SAM" id="MobiDB-lite"/>
    </source>
</evidence>
<evidence type="ECO:0000313" key="25">
    <source>
        <dbReference type="Proteomes" id="UP000053611"/>
    </source>
</evidence>
<name>A0A0J0XDF0_9TREE</name>
<feature type="region of interest" description="Disordered" evidence="22">
    <location>
        <begin position="142"/>
        <end position="176"/>
    </location>
</feature>
<dbReference type="SMART" id="SM00491">
    <property type="entry name" value="HELICc2"/>
    <property type="match status" value="1"/>
</dbReference>
<dbReference type="GO" id="GO:0046872">
    <property type="term" value="F:metal ion binding"/>
    <property type="evidence" value="ECO:0007669"/>
    <property type="project" value="UniProtKB-KW"/>
</dbReference>
<keyword evidence="7" id="KW-0547">Nucleotide-binding</keyword>
<evidence type="ECO:0000256" key="16">
    <source>
        <dbReference type="ARBA" id="ARBA00029709"/>
    </source>
</evidence>
<keyword evidence="9 24" id="KW-0347">Helicase</keyword>
<evidence type="ECO:0000256" key="19">
    <source>
        <dbReference type="ARBA" id="ARBA00045008"/>
    </source>
</evidence>
<keyword evidence="10" id="KW-0067">ATP-binding</keyword>
<comment type="catalytic activity">
    <reaction evidence="21">
        <text>ATP + H2O = ADP + phosphate + H(+)</text>
        <dbReference type="Rhea" id="RHEA:13065"/>
        <dbReference type="ChEBI" id="CHEBI:15377"/>
        <dbReference type="ChEBI" id="CHEBI:15378"/>
        <dbReference type="ChEBI" id="CHEBI:30616"/>
        <dbReference type="ChEBI" id="CHEBI:43474"/>
        <dbReference type="ChEBI" id="CHEBI:456216"/>
        <dbReference type="EC" id="5.6.2.3"/>
    </reaction>
</comment>
<keyword evidence="14" id="KW-0539">Nucleus</keyword>
<evidence type="ECO:0000256" key="17">
    <source>
        <dbReference type="ARBA" id="ARBA00044969"/>
    </source>
</evidence>
<evidence type="ECO:0000256" key="13">
    <source>
        <dbReference type="ARBA" id="ARBA00023235"/>
    </source>
</evidence>
<evidence type="ECO:0000256" key="18">
    <source>
        <dbReference type="ARBA" id="ARBA00044998"/>
    </source>
</evidence>
<dbReference type="GO" id="GO:0016818">
    <property type="term" value="F:hydrolase activity, acting on acid anhydrides, in phosphorus-containing anhydrides"/>
    <property type="evidence" value="ECO:0007669"/>
    <property type="project" value="InterPro"/>
</dbReference>
<dbReference type="Pfam" id="PF06733">
    <property type="entry name" value="DEAD_2"/>
    <property type="match status" value="1"/>
</dbReference>
<comment type="cofactor">
    <cofactor evidence="1">
        <name>[4Fe-4S] cluster</name>
        <dbReference type="ChEBI" id="CHEBI:49883"/>
    </cofactor>
</comment>
<feature type="domain" description="Helicase ATP-binding" evidence="23">
    <location>
        <begin position="25"/>
        <end position="418"/>
    </location>
</feature>
<keyword evidence="11" id="KW-0408">Iron</keyword>
<keyword evidence="15" id="KW-0131">Cell cycle</keyword>
<keyword evidence="12" id="KW-0411">Iron-sulfur</keyword>
<keyword evidence="13" id="KW-0413">Isomerase</keyword>
<keyword evidence="6" id="KW-0479">Metal-binding</keyword>
<evidence type="ECO:0000256" key="21">
    <source>
        <dbReference type="ARBA" id="ARBA00048954"/>
    </source>
</evidence>
<dbReference type="GO" id="GO:0051536">
    <property type="term" value="F:iron-sulfur cluster binding"/>
    <property type="evidence" value="ECO:0007669"/>
    <property type="project" value="UniProtKB-KW"/>
</dbReference>
<dbReference type="EC" id="5.6.2.3" evidence="17"/>
<dbReference type="PANTHER" id="PTHR11472:SF41">
    <property type="entry name" value="ATP-DEPENDENT DNA HELICASE DDX11-RELATED"/>
    <property type="match status" value="1"/>
</dbReference>
<evidence type="ECO:0000256" key="3">
    <source>
        <dbReference type="ARBA" id="ARBA00008435"/>
    </source>
</evidence>
<dbReference type="AlphaFoldDB" id="A0A0J0XDF0"/>
<dbReference type="OrthoDB" id="267079at2759"/>
<dbReference type="EMBL" id="KQ087270">
    <property type="protein sequence ID" value="KLT39106.1"/>
    <property type="molecule type" value="Genomic_DNA"/>
</dbReference>